<protein>
    <recommendedName>
        <fullName evidence="7">C2H2-type domain-containing protein</fullName>
    </recommendedName>
</protein>
<reference evidence="8 9" key="1">
    <citation type="submission" date="2016-06" db="EMBL/GenBank/DDBJ databases">
        <authorList>
            <person name="Kjaerup R.B."/>
            <person name="Dalgaard T.S."/>
            <person name="Juul-Madsen H.R."/>
        </authorList>
    </citation>
    <scope>NUCLEOTIDE SEQUENCE [LARGE SCALE GENOMIC DNA]</scope>
    <source>
        <strain evidence="8 9">Pb300</strain>
    </source>
</reference>
<sequence>MNTSREFDESRKMMQNLEVVEKMSDRKNTSGESSGGSAAKTMGSISSSPRPSGAVSILVARTGEEETREQKPVSGFEQWCSPQSSKSRTPVGNNDQSPVSEPNGMETGDLIDVSIPDEDTCNIASAFKVLMDNVKNQSQPGEGETEVNKMIEQSVSADTTLMDSDHAKITVHNIGKEITPSHGQRTAESSHRSGMEAVETISARASHGSEVSGGYYVSQLENAALAKKNYHTTPVEGLEVAKAIDPSHTYKAFAIMQPEPTGVGSVCYGCGDTFNSVVSLQLHQMANEHNYCKLCLSFFSDNSLFKFHIQKMHTFKCAACHLTFKDQEERMQHQRETGHAHCKDCSGYFLDQKSLSKHHEIHNRTKFSCPLCSSVFKTEMGKVLRSTSIVTGVPTDSCVPRANLHIKRRKPALLIIKQSSTASVPIAEKNSRMLRARLNMRQSTTPTSAFWEAATLLFRHWMIYWSITGKTISIANPAIVGSVTKQRWSLMRKTPSDTCNQLREWYWVQIGDWDKEIGHHKMS</sequence>
<feature type="domain" description="C2H2-type" evidence="7">
    <location>
        <begin position="340"/>
        <end position="367"/>
    </location>
</feature>
<dbReference type="PANTHER" id="PTHR24379">
    <property type="entry name" value="KRAB AND ZINC FINGER DOMAIN-CONTAINING"/>
    <property type="match status" value="1"/>
</dbReference>
<feature type="compositionally biased region" description="Basic and acidic residues" evidence="6">
    <location>
        <begin position="1"/>
        <end position="12"/>
    </location>
</feature>
<evidence type="ECO:0000256" key="1">
    <source>
        <dbReference type="ARBA" id="ARBA00022723"/>
    </source>
</evidence>
<feature type="compositionally biased region" description="Basic and acidic residues" evidence="6">
    <location>
        <begin position="19"/>
        <end position="29"/>
    </location>
</feature>
<keyword evidence="3 5" id="KW-0863">Zinc-finger</keyword>
<evidence type="ECO:0000313" key="9">
    <source>
        <dbReference type="Proteomes" id="UP000242814"/>
    </source>
</evidence>
<feature type="region of interest" description="Disordered" evidence="6">
    <location>
        <begin position="1"/>
        <end position="107"/>
    </location>
</feature>
<evidence type="ECO:0000259" key="7">
    <source>
        <dbReference type="PROSITE" id="PS50157"/>
    </source>
</evidence>
<dbReference type="VEuPathDB" id="FungiDB:PADG_02070"/>
<evidence type="ECO:0000256" key="5">
    <source>
        <dbReference type="PROSITE-ProRule" id="PRU00042"/>
    </source>
</evidence>
<organism evidence="8 9">
    <name type="scientific">Paracoccidioides brasiliensis</name>
    <dbReference type="NCBI Taxonomy" id="121759"/>
    <lineage>
        <taxon>Eukaryota</taxon>
        <taxon>Fungi</taxon>
        <taxon>Dikarya</taxon>
        <taxon>Ascomycota</taxon>
        <taxon>Pezizomycotina</taxon>
        <taxon>Eurotiomycetes</taxon>
        <taxon>Eurotiomycetidae</taxon>
        <taxon>Onygenales</taxon>
        <taxon>Ajellomycetaceae</taxon>
        <taxon>Paracoccidioides</taxon>
    </lineage>
</organism>
<dbReference type="PROSITE" id="PS00028">
    <property type="entry name" value="ZINC_FINGER_C2H2_1"/>
    <property type="match status" value="2"/>
</dbReference>
<accession>A0A1D2J871</accession>
<gene>
    <name evidence="8" type="ORF">ACO22_06241</name>
</gene>
<feature type="compositionally biased region" description="Basic and acidic residues" evidence="6">
    <location>
        <begin position="62"/>
        <end position="71"/>
    </location>
</feature>
<dbReference type="SMART" id="SM00355">
    <property type="entry name" value="ZnF_C2H2"/>
    <property type="match status" value="4"/>
</dbReference>
<keyword evidence="1" id="KW-0479">Metal-binding</keyword>
<proteinExistence type="predicted"/>
<evidence type="ECO:0000256" key="3">
    <source>
        <dbReference type="ARBA" id="ARBA00022771"/>
    </source>
</evidence>
<dbReference type="InterPro" id="IPR013087">
    <property type="entry name" value="Znf_C2H2_type"/>
</dbReference>
<keyword evidence="2" id="KW-0677">Repeat</keyword>
<evidence type="ECO:0000256" key="2">
    <source>
        <dbReference type="ARBA" id="ARBA00022737"/>
    </source>
</evidence>
<dbReference type="GO" id="GO:0008270">
    <property type="term" value="F:zinc ion binding"/>
    <property type="evidence" value="ECO:0007669"/>
    <property type="project" value="UniProtKB-KW"/>
</dbReference>
<evidence type="ECO:0000256" key="4">
    <source>
        <dbReference type="ARBA" id="ARBA00022833"/>
    </source>
</evidence>
<dbReference type="AlphaFoldDB" id="A0A1D2J871"/>
<feature type="compositionally biased region" description="Polar residues" evidence="6">
    <location>
        <begin position="80"/>
        <end position="100"/>
    </location>
</feature>
<evidence type="ECO:0000313" key="8">
    <source>
        <dbReference type="EMBL" id="ODH17949.1"/>
    </source>
</evidence>
<evidence type="ECO:0000256" key="6">
    <source>
        <dbReference type="SAM" id="MobiDB-lite"/>
    </source>
</evidence>
<comment type="caution">
    <text evidence="8">The sequence shown here is derived from an EMBL/GenBank/DDBJ whole genome shotgun (WGS) entry which is preliminary data.</text>
</comment>
<dbReference type="EMBL" id="LZYO01000323">
    <property type="protein sequence ID" value="ODH17949.1"/>
    <property type="molecule type" value="Genomic_DNA"/>
</dbReference>
<name>A0A1D2J871_PARBR</name>
<dbReference type="VEuPathDB" id="FungiDB:PABG_03501"/>
<dbReference type="PANTHER" id="PTHR24379:SF121">
    <property type="entry name" value="C2H2-TYPE DOMAIN-CONTAINING PROTEIN"/>
    <property type="match status" value="1"/>
</dbReference>
<keyword evidence="4" id="KW-0862">Zinc</keyword>
<dbReference type="PROSITE" id="PS50157">
    <property type="entry name" value="ZINC_FINGER_C2H2_2"/>
    <property type="match status" value="1"/>
</dbReference>
<dbReference type="Proteomes" id="UP000242814">
    <property type="component" value="Unassembled WGS sequence"/>
</dbReference>